<dbReference type="Pfam" id="PF01321">
    <property type="entry name" value="Creatinase_N"/>
    <property type="match status" value="1"/>
</dbReference>
<dbReference type="GO" id="GO:0070006">
    <property type="term" value="F:metalloaminopeptidase activity"/>
    <property type="evidence" value="ECO:0007669"/>
    <property type="project" value="InterPro"/>
</dbReference>
<gene>
    <name evidence="7" type="ORF">ALGA_3561</name>
</gene>
<feature type="domain" description="Peptidase M24" evidence="4">
    <location>
        <begin position="307"/>
        <end position="519"/>
    </location>
</feature>
<dbReference type="Gene3D" id="3.90.230.10">
    <property type="entry name" value="Creatinase/methionine aminopeptidase superfamily"/>
    <property type="match status" value="1"/>
</dbReference>
<dbReference type="SUPFAM" id="SSF55920">
    <property type="entry name" value="Creatinase/aminopeptidase"/>
    <property type="match status" value="1"/>
</dbReference>
<dbReference type="AlphaFoldDB" id="A0A1Y1CN42"/>
<dbReference type="InterPro" id="IPR050422">
    <property type="entry name" value="X-Pro_aminopeptidase_P"/>
</dbReference>
<organism evidence="7 8">
    <name type="scientific">Labilibaculum antarcticum</name>
    <dbReference type="NCBI Taxonomy" id="1717717"/>
    <lineage>
        <taxon>Bacteria</taxon>
        <taxon>Pseudomonadati</taxon>
        <taxon>Bacteroidota</taxon>
        <taxon>Bacteroidia</taxon>
        <taxon>Marinilabiliales</taxon>
        <taxon>Marinifilaceae</taxon>
        <taxon>Labilibaculum</taxon>
    </lineage>
</organism>
<dbReference type="OrthoDB" id="9806388at2"/>
<reference evidence="8" key="2">
    <citation type="journal article" date="2020" name="Antonie Van Leeuwenhoek">
        <title>Labilibaculum antarcticum sp. nov., a novel facultative anaerobic, psychrotorelant bacterium isolated from marine sediment of Antarctica.</title>
        <authorList>
            <person name="Watanabe M."/>
            <person name="Kojima H."/>
            <person name="Fukui M."/>
        </authorList>
    </citation>
    <scope>NUCLEOTIDE SEQUENCE [LARGE SCALE GENOMIC DNA]</scope>
    <source>
        <strain evidence="8">SPP2</strain>
    </source>
</reference>
<dbReference type="Pfam" id="PF16189">
    <property type="entry name" value="Creatinase_N_2"/>
    <property type="match status" value="1"/>
</dbReference>
<keyword evidence="7" id="KW-0645">Protease</keyword>
<reference evidence="7 8" key="1">
    <citation type="journal article" date="2018" name="Mar. Genomics">
        <title>Complete genome sequence of Marinifilaceae bacterium strain SPP2, isolated from the Antarctic marine sediment.</title>
        <authorList>
            <person name="Watanabe M."/>
            <person name="Kojima H."/>
            <person name="Fukui M."/>
        </authorList>
    </citation>
    <scope>NUCLEOTIDE SEQUENCE [LARGE SCALE GENOMIC DNA]</scope>
    <source>
        <strain evidence="7 8">SPP2</strain>
    </source>
</reference>
<dbReference type="RefSeq" id="WP_096431645.1">
    <property type="nucleotide sequence ID" value="NZ_AP018042.1"/>
</dbReference>
<dbReference type="Pfam" id="PF00557">
    <property type="entry name" value="Peptidase_M24"/>
    <property type="match status" value="1"/>
</dbReference>
<evidence type="ECO:0000259" key="6">
    <source>
        <dbReference type="Pfam" id="PF16188"/>
    </source>
</evidence>
<evidence type="ECO:0000256" key="1">
    <source>
        <dbReference type="ARBA" id="ARBA00008766"/>
    </source>
</evidence>
<evidence type="ECO:0000259" key="4">
    <source>
        <dbReference type="Pfam" id="PF00557"/>
    </source>
</evidence>
<dbReference type="SUPFAM" id="SSF53092">
    <property type="entry name" value="Creatinase/prolidase N-terminal domain"/>
    <property type="match status" value="1"/>
</dbReference>
<evidence type="ECO:0000313" key="8">
    <source>
        <dbReference type="Proteomes" id="UP000218267"/>
    </source>
</evidence>
<dbReference type="InterPro" id="IPR000587">
    <property type="entry name" value="Creatinase_N"/>
</dbReference>
<dbReference type="FunFam" id="3.40.350.10:FF:000003">
    <property type="entry name" value="Xaa-pro aminopeptidase P"/>
    <property type="match status" value="1"/>
</dbReference>
<evidence type="ECO:0000256" key="3">
    <source>
        <dbReference type="ARBA" id="ARBA00022801"/>
    </source>
</evidence>
<evidence type="ECO:0000259" key="5">
    <source>
        <dbReference type="Pfam" id="PF01321"/>
    </source>
</evidence>
<name>A0A1Y1CN42_9BACT</name>
<keyword evidence="8" id="KW-1185">Reference proteome</keyword>
<dbReference type="Pfam" id="PF16188">
    <property type="entry name" value="Peptidase_M24_C"/>
    <property type="match status" value="1"/>
</dbReference>
<dbReference type="Gene3D" id="3.40.350.10">
    <property type="entry name" value="Creatinase/prolidase N-terminal domain"/>
    <property type="match status" value="2"/>
</dbReference>
<keyword evidence="3" id="KW-0378">Hydrolase</keyword>
<evidence type="ECO:0000313" key="7">
    <source>
        <dbReference type="EMBL" id="BAX81859.1"/>
    </source>
</evidence>
<dbReference type="KEGG" id="mbas:ALGA_3561"/>
<keyword evidence="2" id="KW-0479">Metal-binding</keyword>
<feature type="domain" description="Peptidase M24 C-terminal" evidence="6">
    <location>
        <begin position="530"/>
        <end position="590"/>
    </location>
</feature>
<dbReference type="FunFam" id="3.90.230.10:FF:000009">
    <property type="entry name" value="xaa-Pro aminopeptidase 2"/>
    <property type="match status" value="1"/>
</dbReference>
<dbReference type="Proteomes" id="UP000218267">
    <property type="component" value="Chromosome"/>
</dbReference>
<proteinExistence type="inferred from homology"/>
<dbReference type="GO" id="GO:0005737">
    <property type="term" value="C:cytoplasm"/>
    <property type="evidence" value="ECO:0007669"/>
    <property type="project" value="UniProtKB-ARBA"/>
</dbReference>
<keyword evidence="7" id="KW-0031">Aminopeptidase</keyword>
<dbReference type="InterPro" id="IPR036005">
    <property type="entry name" value="Creatinase/aminopeptidase-like"/>
</dbReference>
<sequence length="590" mass="67238">MTFANRVNALRSLLHEKNIHAYIITSSDPHMSEYVPDRWSTRQWLSGFTGSAGTLVVTQEKAGLWTDSRYFLQAETQLAGSGIKLFRMGTAGTPTQNEWLSDELPIKPNVGFDGTCFSVAQTRELKHKLGDLGINIEEEFDLVNEIWENRPELPTKPIYDHEVCYSGQTRYSKLLNIRKQMEEFECNFHFVGSLDDVAWIFNIRGNDVDYNPLALAYAIIGVESATLYLNEGQISNELIQKLAEDEIYIADYTRVFNDLSEIAGSSNVLLDSNRTNLNIFNSISANIIERENPSQLLKSLKNEVEIEGMKNAMKKDGVALTHFYYWLEENIDKTKITEFTVMDKLKEFRSLQKDFKGESFGTIAGYKDHGAHPHYSTTPESNVEIKRESLLLIDSGAQYLDGTTDITRTIPLGELNEEEKTDFTLVLKGMIQLALAKFPRGTRGCNLDILARQALWKSGKDYGHGTGHGVGCFMNVHEGPQSIRQEIKDQALLPGMITSDEPGFYREGFYGIRHENLILCCPEKTTQFGEFLNFETITLCHFETKGIITKLLTPEEREWLNNYHEKVYEIISPELDDKHKNWLKEKTKTI</sequence>
<protein>
    <submittedName>
        <fullName evidence="7">Xaa-Pro aminopeptidase</fullName>
    </submittedName>
</protein>
<evidence type="ECO:0000256" key="2">
    <source>
        <dbReference type="ARBA" id="ARBA00022723"/>
    </source>
</evidence>
<dbReference type="InterPro" id="IPR033740">
    <property type="entry name" value="Pept_M24B"/>
</dbReference>
<dbReference type="InterPro" id="IPR029149">
    <property type="entry name" value="Creatin/AminoP/Spt16_N"/>
</dbReference>
<feature type="domain" description="Creatinase N-terminal" evidence="5">
    <location>
        <begin position="6"/>
        <end position="131"/>
    </location>
</feature>
<accession>A0A1Y1CN42</accession>
<dbReference type="EMBL" id="AP018042">
    <property type="protein sequence ID" value="BAX81859.1"/>
    <property type="molecule type" value="Genomic_DNA"/>
</dbReference>
<dbReference type="CDD" id="cd01085">
    <property type="entry name" value="APP"/>
    <property type="match status" value="1"/>
</dbReference>
<dbReference type="InterPro" id="IPR000994">
    <property type="entry name" value="Pept_M24"/>
</dbReference>
<dbReference type="PANTHER" id="PTHR43763:SF6">
    <property type="entry name" value="XAA-PRO AMINOPEPTIDASE 1"/>
    <property type="match status" value="1"/>
</dbReference>
<dbReference type="InterPro" id="IPR032416">
    <property type="entry name" value="Peptidase_M24_C"/>
</dbReference>
<dbReference type="PANTHER" id="PTHR43763">
    <property type="entry name" value="XAA-PRO AMINOPEPTIDASE 1"/>
    <property type="match status" value="1"/>
</dbReference>
<comment type="similarity">
    <text evidence="1">Belongs to the peptidase M24B family.</text>
</comment>
<dbReference type="GO" id="GO:0046872">
    <property type="term" value="F:metal ion binding"/>
    <property type="evidence" value="ECO:0007669"/>
    <property type="project" value="UniProtKB-KW"/>
</dbReference>